<dbReference type="Gene3D" id="2.30.42.10">
    <property type="match status" value="1"/>
</dbReference>
<dbReference type="CDD" id="cd14473">
    <property type="entry name" value="FERM_B-lobe"/>
    <property type="match status" value="1"/>
</dbReference>
<dbReference type="EMBL" id="PZQS01000003">
    <property type="protein sequence ID" value="PVD35225.1"/>
    <property type="molecule type" value="Genomic_DNA"/>
</dbReference>
<reference evidence="5 6" key="1">
    <citation type="submission" date="2018-04" db="EMBL/GenBank/DDBJ databases">
        <title>The genome of golden apple snail Pomacea canaliculata provides insight into stress tolerance and invasive adaptation.</title>
        <authorList>
            <person name="Liu C."/>
            <person name="Liu B."/>
            <person name="Ren Y."/>
            <person name="Zhang Y."/>
            <person name="Wang H."/>
            <person name="Li S."/>
            <person name="Jiang F."/>
            <person name="Yin L."/>
            <person name="Zhang G."/>
            <person name="Qian W."/>
            <person name="Fan W."/>
        </authorList>
    </citation>
    <scope>NUCLEOTIDE SEQUENCE [LARGE SCALE GENOMIC DNA]</scope>
    <source>
        <strain evidence="5">SZHN2017</strain>
        <tissue evidence="5">Muscle</tissue>
    </source>
</reference>
<dbReference type="PROSITE" id="PS50106">
    <property type="entry name" value="PDZ"/>
    <property type="match status" value="1"/>
</dbReference>
<dbReference type="CDD" id="cd00201">
    <property type="entry name" value="WW"/>
    <property type="match status" value="1"/>
</dbReference>
<feature type="region of interest" description="Disordered" evidence="1">
    <location>
        <begin position="861"/>
        <end position="880"/>
    </location>
</feature>
<comment type="caution">
    <text evidence="5">The sequence shown here is derived from an EMBL/GenBank/DDBJ whole genome shotgun (WGS) entry which is preliminary data.</text>
</comment>
<feature type="compositionally biased region" description="Basic and acidic residues" evidence="1">
    <location>
        <begin position="998"/>
        <end position="1010"/>
    </location>
</feature>
<dbReference type="PROSITE" id="PS50057">
    <property type="entry name" value="FERM_3"/>
    <property type="match status" value="1"/>
</dbReference>
<evidence type="ECO:0000259" key="2">
    <source>
        <dbReference type="PROSITE" id="PS50020"/>
    </source>
</evidence>
<dbReference type="SUPFAM" id="SSF51045">
    <property type="entry name" value="WW domain"/>
    <property type="match status" value="1"/>
</dbReference>
<dbReference type="SUPFAM" id="SSF54236">
    <property type="entry name" value="Ubiquitin-like"/>
    <property type="match status" value="1"/>
</dbReference>
<feature type="compositionally biased region" description="Polar residues" evidence="1">
    <location>
        <begin position="1011"/>
        <end position="1025"/>
    </location>
</feature>
<dbReference type="STRING" id="400727.A0A2T7PP91"/>
<feature type="region of interest" description="Disordered" evidence="1">
    <location>
        <begin position="1131"/>
        <end position="1178"/>
    </location>
</feature>
<evidence type="ECO:0000313" key="5">
    <source>
        <dbReference type="EMBL" id="PVD35225.1"/>
    </source>
</evidence>
<name>A0A2T7PP91_POMCA</name>
<dbReference type="PROSITE" id="PS50020">
    <property type="entry name" value="WW_DOMAIN_2"/>
    <property type="match status" value="1"/>
</dbReference>
<dbReference type="Gene3D" id="1.20.80.10">
    <property type="match status" value="1"/>
</dbReference>
<dbReference type="PANTHER" id="PTHR46221">
    <property type="entry name" value="FERM AND PDZ DOMAIN-CONTAINING PROTEIN FAMILY MEMBER"/>
    <property type="match status" value="1"/>
</dbReference>
<dbReference type="SUPFAM" id="SSF50156">
    <property type="entry name" value="PDZ domain-like"/>
    <property type="match status" value="1"/>
</dbReference>
<dbReference type="OrthoDB" id="6162923at2759"/>
<dbReference type="CDD" id="cd06769">
    <property type="entry name" value="PDZ_FRMPD1_3_4-like"/>
    <property type="match status" value="1"/>
</dbReference>
<dbReference type="InterPro" id="IPR000299">
    <property type="entry name" value="FERM_domain"/>
</dbReference>
<dbReference type="InterPro" id="IPR019748">
    <property type="entry name" value="FERM_central"/>
</dbReference>
<dbReference type="InterPro" id="IPR001478">
    <property type="entry name" value="PDZ"/>
</dbReference>
<dbReference type="InterPro" id="IPR019749">
    <property type="entry name" value="Band_41_domain"/>
</dbReference>
<dbReference type="CDD" id="cd17088">
    <property type="entry name" value="FERM_F1_FRMPD1_like"/>
    <property type="match status" value="1"/>
</dbReference>
<protein>
    <recommendedName>
        <fullName evidence="7">PDZ domain-containing protein</fullName>
    </recommendedName>
</protein>
<gene>
    <name evidence="5" type="ORF">C0Q70_06506</name>
</gene>
<evidence type="ECO:0000259" key="4">
    <source>
        <dbReference type="PROSITE" id="PS50106"/>
    </source>
</evidence>
<dbReference type="SUPFAM" id="SSF47031">
    <property type="entry name" value="Second domain of FERM"/>
    <property type="match status" value="1"/>
</dbReference>
<dbReference type="SMART" id="SM00228">
    <property type="entry name" value="PDZ"/>
    <property type="match status" value="1"/>
</dbReference>
<evidence type="ECO:0000313" key="6">
    <source>
        <dbReference type="Proteomes" id="UP000245119"/>
    </source>
</evidence>
<dbReference type="InterPro" id="IPR014352">
    <property type="entry name" value="FERM/acyl-CoA-bd_prot_sf"/>
</dbReference>
<feature type="domain" description="FERM" evidence="3">
    <location>
        <begin position="217"/>
        <end position="519"/>
    </location>
</feature>
<feature type="compositionally biased region" description="Basic and acidic residues" evidence="1">
    <location>
        <begin position="1167"/>
        <end position="1177"/>
    </location>
</feature>
<dbReference type="InterPro" id="IPR036020">
    <property type="entry name" value="WW_dom_sf"/>
</dbReference>
<dbReference type="Gene3D" id="2.20.70.10">
    <property type="match status" value="1"/>
</dbReference>
<dbReference type="InterPro" id="IPR029071">
    <property type="entry name" value="Ubiquitin-like_domsf"/>
</dbReference>
<feature type="domain" description="WW" evidence="2">
    <location>
        <begin position="41"/>
        <end position="74"/>
    </location>
</feature>
<dbReference type="Pfam" id="PF21989">
    <property type="entry name" value="RA_2"/>
    <property type="match status" value="1"/>
</dbReference>
<dbReference type="InterPro" id="IPR035963">
    <property type="entry name" value="FERM_2"/>
</dbReference>
<sequence>MTADAPFFRSDGIPPSGAEWTGHKTQTTSWLPPRENWGSNTGLPYGWETGVDRHDKEYFINHVDRFSTRDDPRLDPDYIEPPRPREVELLRDPDKGFGFVAGSERPVVVRFVTEGGPSEDRLLPGDQILKINGEEVRRAPREKVIELVRSCKQSIVLTVCQPYTDNSTRKSALLTAAKKAKLKNNPSRVRFADAVMVNGASIVNPSPVESYVPFMPNVLKVFLENGQTKSFKYDNKTTVKDVVLSLQEKLSIKCIHHFSLVVQNMKSNTGTAAKMTLLHDHETLAEIAARPGARHFRCLFRVMFVPKDAYDLLKDDPIAFEYFYLQCCNDVLHERFASEMKYDTALRLAALHIQQHAVSTNMAAKISIKAIVKECGLEKFVSKSLRESMKGKDLKRMLAQYLKMNQSLAAPGQKQLTALQAKLHYMKIISELKTLAQGSSWSPCWCILRTLEVMRVAKEGENMNRVDIKLKGQRSERVDLVGSNANWFVHTISLGLLSEDANNFAGMVAGYYHIFVDPDRRLVERTMGKNTSDPEVPSYDSVHKVQAEPWSYPEDLVSELVGTSGTKVSENERLVDLAHEPPEYVANEEYLSRIKEDLGIATSETTTNGDDNVSILNKMETYAMSAINNRLKRNGMDAPFEEGVTSFGTASSSSLKAVPTPHSSISSHPAFSPNIELWKVDSAAANGHSVPTGFTGSMQDPRMDSERSSDTDSISLMDAEHKPLLSQVEHVNGNLRNSIDAESDDTDSFGTPSGSPAKGRHLQRASSVESGMHSFGLHSPDTLPAADVDFQQMGDGDSQTLPTELYDAAYNTANILPSQKFYFDPDIIDLTVLPLLDVPDDDFMIDFTALPNLLPPTFSASPSPPVLTPENSTSSLPAGFKDSTLQQMHHIESSAGSDIFGSDIDTLIAHFYVPPPPSSSSAMPSKTASYSGSGKPGDHHQQAVELDEDLSSLIIPPPPTTSQADDVDSSLPAADNRRKFRHKRSSSVDIGALSLAKKQLEMSDKRRSLDSQEMQHQTTESSTRPSQPPRDLGDLGKFQSSLHEDVEVESPATVSLKLHNLLKSLPSFVTEDQQEKQGQEQQQQLFRTGSLRIPRSASLDVIASGRTASQSADGGTARVFSGSSVLRTFFSGTSSLGRNSGRRAAPHGQRGPEPPASTDQLVPAGAAKKDSVDKQQNHSDSLAALKAKLKDYRDSLLRRSRKKSVSLEETEGRSEKEKSGSLKRSNSLTRIMSHITRHHRSRSSDSSVYGDGNWTLRHQPPGASPSSSATDVNITSVAPAGEPDDSGGEKRAPVVREMFAVPRTITLRPKTNGGDAQVRLPRKRIDEVSTKSKKEMSHVCLPTKIRDKRRMCKCA</sequence>
<feature type="domain" description="PDZ" evidence="4">
    <location>
        <begin position="86"/>
        <end position="163"/>
    </location>
</feature>
<dbReference type="Pfam" id="PF00373">
    <property type="entry name" value="FERM_M"/>
    <property type="match status" value="1"/>
</dbReference>
<evidence type="ECO:0000259" key="3">
    <source>
        <dbReference type="PROSITE" id="PS50057"/>
    </source>
</evidence>
<dbReference type="SMART" id="SM00295">
    <property type="entry name" value="B41"/>
    <property type="match status" value="1"/>
</dbReference>
<dbReference type="InterPro" id="IPR036034">
    <property type="entry name" value="PDZ_sf"/>
</dbReference>
<dbReference type="PANTHER" id="PTHR46221:SF3">
    <property type="entry name" value="FERM AND PDZ DOMAIN-CONTAINING PROTEIN 4"/>
    <property type="match status" value="1"/>
</dbReference>
<keyword evidence="6" id="KW-1185">Reference proteome</keyword>
<feature type="region of interest" description="Disordered" evidence="1">
    <location>
        <begin position="1"/>
        <end position="37"/>
    </location>
</feature>
<dbReference type="InterPro" id="IPR001202">
    <property type="entry name" value="WW_dom"/>
</dbReference>
<evidence type="ECO:0000256" key="1">
    <source>
        <dbReference type="SAM" id="MobiDB-lite"/>
    </source>
</evidence>
<dbReference type="Proteomes" id="UP000245119">
    <property type="component" value="Linkage Group LG3"/>
</dbReference>
<evidence type="ECO:0008006" key="7">
    <source>
        <dbReference type="Google" id="ProtNLM"/>
    </source>
</evidence>
<feature type="region of interest" description="Disordered" evidence="1">
    <location>
        <begin position="1070"/>
        <end position="1090"/>
    </location>
</feature>
<proteinExistence type="predicted"/>
<accession>A0A2T7PP91</accession>
<dbReference type="Gene3D" id="3.10.20.90">
    <property type="entry name" value="Phosphatidylinositol 3-kinase Catalytic Subunit, Chain A, domain 1"/>
    <property type="match status" value="1"/>
</dbReference>
<feature type="compositionally biased region" description="Basic and acidic residues" evidence="1">
    <location>
        <begin position="1210"/>
        <end position="1220"/>
    </location>
</feature>
<dbReference type="Pfam" id="PF00595">
    <property type="entry name" value="PDZ"/>
    <property type="match status" value="1"/>
</dbReference>
<feature type="region of interest" description="Disordered" evidence="1">
    <location>
        <begin position="916"/>
        <end position="1037"/>
    </location>
</feature>
<feature type="compositionally biased region" description="Basic and acidic residues" evidence="1">
    <location>
        <begin position="701"/>
        <end position="710"/>
    </location>
</feature>
<organism evidence="5 6">
    <name type="scientific">Pomacea canaliculata</name>
    <name type="common">Golden apple snail</name>
    <dbReference type="NCBI Taxonomy" id="400727"/>
    <lineage>
        <taxon>Eukaryota</taxon>
        <taxon>Metazoa</taxon>
        <taxon>Spiralia</taxon>
        <taxon>Lophotrochozoa</taxon>
        <taxon>Mollusca</taxon>
        <taxon>Gastropoda</taxon>
        <taxon>Caenogastropoda</taxon>
        <taxon>Architaenioglossa</taxon>
        <taxon>Ampullarioidea</taxon>
        <taxon>Ampullariidae</taxon>
        <taxon>Pomacea</taxon>
    </lineage>
</organism>
<feature type="region of interest" description="Disordered" evidence="1">
    <location>
        <begin position="737"/>
        <end position="799"/>
    </location>
</feature>
<feature type="region of interest" description="Disordered" evidence="1">
    <location>
        <begin position="1198"/>
        <end position="1291"/>
    </location>
</feature>
<feature type="region of interest" description="Disordered" evidence="1">
    <location>
        <begin position="689"/>
        <end position="712"/>
    </location>
</feature>
<feature type="compositionally biased region" description="Polar residues" evidence="1">
    <location>
        <begin position="1264"/>
        <end position="1276"/>
    </location>
</feature>
<dbReference type="FunFam" id="2.30.42.10:FF:000053">
    <property type="entry name" value="FERM and PDZ domain-containing protein 4"/>
    <property type="match status" value="1"/>
</dbReference>